<evidence type="ECO:0000259" key="4">
    <source>
        <dbReference type="Pfam" id="PF00080"/>
    </source>
</evidence>
<keyword evidence="3" id="KW-0732">Signal</keyword>
<feature type="chain" id="PRO_5043409932" description="Superoxide dismutase [Cu-Zn]" evidence="3">
    <location>
        <begin position="25"/>
        <end position="169"/>
    </location>
</feature>
<evidence type="ECO:0000313" key="6">
    <source>
        <dbReference type="Proteomes" id="UP001378188"/>
    </source>
</evidence>
<dbReference type="PRINTS" id="PR00068">
    <property type="entry name" value="CUZNDISMTASE"/>
</dbReference>
<feature type="signal peptide" evidence="3">
    <location>
        <begin position="1"/>
        <end position="24"/>
    </location>
</feature>
<dbReference type="PANTHER" id="PTHR10003">
    <property type="entry name" value="SUPEROXIDE DISMUTASE CU-ZN -RELATED"/>
    <property type="match status" value="1"/>
</dbReference>
<reference evidence="5 6" key="1">
    <citation type="submission" date="2024-02" db="EMBL/GenBank/DDBJ databases">
        <title>Genome analysis and characterization of Microbaculum marinisediminis sp. nov., isolated from marine sediment.</title>
        <authorList>
            <person name="Du Z.-J."/>
            <person name="Ye Y.-Q."/>
            <person name="Zhang Z.-R."/>
            <person name="Yuan S.-M."/>
            <person name="Zhang X.-Y."/>
        </authorList>
    </citation>
    <scope>NUCLEOTIDE SEQUENCE [LARGE SCALE GENOMIC DNA]</scope>
    <source>
        <strain evidence="5 6">SDUM1044001</strain>
    </source>
</reference>
<evidence type="ECO:0000256" key="2">
    <source>
        <dbReference type="RuleBase" id="RU000393"/>
    </source>
</evidence>
<proteinExistence type="inferred from homology"/>
<dbReference type="EMBL" id="JAZHOF010000007">
    <property type="protein sequence ID" value="MEJ8573275.1"/>
    <property type="molecule type" value="Genomic_DNA"/>
</dbReference>
<dbReference type="InterPro" id="IPR018152">
    <property type="entry name" value="SOD_Cu/Zn_BS"/>
</dbReference>
<comment type="function">
    <text evidence="2">Destroys radicals which are normally produced within the cells and which are toxic to biological systems.</text>
</comment>
<organism evidence="5 6">
    <name type="scientific">Microbaculum marinum</name>
    <dbReference type="NCBI Taxonomy" id="1764581"/>
    <lineage>
        <taxon>Bacteria</taxon>
        <taxon>Pseudomonadati</taxon>
        <taxon>Pseudomonadota</taxon>
        <taxon>Alphaproteobacteria</taxon>
        <taxon>Hyphomicrobiales</taxon>
        <taxon>Tepidamorphaceae</taxon>
        <taxon>Microbaculum</taxon>
    </lineage>
</organism>
<name>A0AAW9RYE3_9HYPH</name>
<keyword evidence="2" id="KW-0479">Metal-binding</keyword>
<accession>A0AAW9RYE3</accession>
<keyword evidence="2" id="KW-0186">Copper</keyword>
<comment type="caution">
    <text evidence="5">The sequence shown here is derived from an EMBL/GenBank/DDBJ whole genome shotgun (WGS) entry which is preliminary data.</text>
</comment>
<dbReference type="RefSeq" id="WP_340330973.1">
    <property type="nucleotide sequence ID" value="NZ_JAZHOF010000007.1"/>
</dbReference>
<dbReference type="GO" id="GO:0004784">
    <property type="term" value="F:superoxide dismutase activity"/>
    <property type="evidence" value="ECO:0007669"/>
    <property type="project" value="UniProtKB-EC"/>
</dbReference>
<dbReference type="Proteomes" id="UP001378188">
    <property type="component" value="Unassembled WGS sequence"/>
</dbReference>
<evidence type="ECO:0000313" key="5">
    <source>
        <dbReference type="EMBL" id="MEJ8573275.1"/>
    </source>
</evidence>
<keyword evidence="2" id="KW-0560">Oxidoreductase</keyword>
<protein>
    <recommendedName>
        <fullName evidence="2">Superoxide dismutase [Cu-Zn]</fullName>
        <ecNumber evidence="2">1.15.1.1</ecNumber>
    </recommendedName>
</protein>
<dbReference type="PROSITE" id="PS00332">
    <property type="entry name" value="SOD_CU_ZN_2"/>
    <property type="match status" value="1"/>
</dbReference>
<feature type="domain" description="Superoxide dismutase copper/zinc binding" evidence="4">
    <location>
        <begin position="38"/>
        <end position="167"/>
    </location>
</feature>
<dbReference type="EC" id="1.15.1.1" evidence="2"/>
<evidence type="ECO:0000256" key="1">
    <source>
        <dbReference type="ARBA" id="ARBA00010457"/>
    </source>
</evidence>
<dbReference type="GO" id="GO:0005507">
    <property type="term" value="F:copper ion binding"/>
    <property type="evidence" value="ECO:0007669"/>
    <property type="project" value="InterPro"/>
</dbReference>
<dbReference type="InterPro" id="IPR024134">
    <property type="entry name" value="SOD_Cu/Zn_/chaperone"/>
</dbReference>
<dbReference type="Gene3D" id="2.60.40.200">
    <property type="entry name" value="Superoxide dismutase, copper/zinc binding domain"/>
    <property type="match status" value="1"/>
</dbReference>
<keyword evidence="6" id="KW-1185">Reference proteome</keyword>
<evidence type="ECO:0000256" key="3">
    <source>
        <dbReference type="SAM" id="SignalP"/>
    </source>
</evidence>
<dbReference type="SUPFAM" id="SSF49329">
    <property type="entry name" value="Cu,Zn superoxide dismutase-like"/>
    <property type="match status" value="1"/>
</dbReference>
<dbReference type="InterPro" id="IPR036423">
    <property type="entry name" value="SOD-like_Cu/Zn_dom_sf"/>
</dbReference>
<sequence length="169" mass="17003">MKPIHAAVPLFALAVSLGASGALAASANLTSADGKDLGTVELTGTPNGVILHATLAGLPAGTHGFHIHETGACTPDFKAAGDHFAGGAEKHGFNVEGGPHAGDMPNIHVPDSGELEFEVFNPLVSLDDGEGGLFDQDGTAIIIHSGGDDYESQPSGDAGDRIACAVIEQ</sequence>
<comment type="cofactor">
    <cofactor evidence="2">
        <name>Zn(2+)</name>
        <dbReference type="ChEBI" id="CHEBI:29105"/>
    </cofactor>
    <text evidence="2">Binds 1 zinc ion per subunit.</text>
</comment>
<dbReference type="AlphaFoldDB" id="A0AAW9RYE3"/>
<dbReference type="InterPro" id="IPR001424">
    <property type="entry name" value="SOD_Cu_Zn_dom"/>
</dbReference>
<keyword evidence="2" id="KW-0862">Zinc</keyword>
<comment type="similarity">
    <text evidence="1 2">Belongs to the Cu-Zn superoxide dismutase family.</text>
</comment>
<dbReference type="Pfam" id="PF00080">
    <property type="entry name" value="Sod_Cu"/>
    <property type="match status" value="1"/>
</dbReference>
<comment type="catalytic activity">
    <reaction evidence="2">
        <text>2 superoxide + 2 H(+) = H2O2 + O2</text>
        <dbReference type="Rhea" id="RHEA:20696"/>
        <dbReference type="ChEBI" id="CHEBI:15378"/>
        <dbReference type="ChEBI" id="CHEBI:15379"/>
        <dbReference type="ChEBI" id="CHEBI:16240"/>
        <dbReference type="ChEBI" id="CHEBI:18421"/>
        <dbReference type="EC" id="1.15.1.1"/>
    </reaction>
</comment>
<gene>
    <name evidence="5" type="ORF">V3328_17415</name>
</gene>
<comment type="cofactor">
    <cofactor evidence="2">
        <name>Cu cation</name>
        <dbReference type="ChEBI" id="CHEBI:23378"/>
    </cofactor>
    <text evidence="2">Binds 1 copper ion per subunit.</text>
</comment>
<dbReference type="CDD" id="cd00305">
    <property type="entry name" value="Cu-Zn_Superoxide_Dismutase"/>
    <property type="match status" value="1"/>
</dbReference>